<comment type="caution">
    <text evidence="3">The sequence shown here is derived from an EMBL/GenBank/DDBJ whole genome shotgun (WGS) entry which is preliminary data.</text>
</comment>
<accession>A0A9R1V8Q2</accession>
<dbReference type="Proteomes" id="UP000235145">
    <property type="component" value="Unassembled WGS sequence"/>
</dbReference>
<feature type="compositionally biased region" description="Basic and acidic residues" evidence="1">
    <location>
        <begin position="1"/>
        <end position="13"/>
    </location>
</feature>
<feature type="domain" description="Retrovirus-related Pol polyprotein from transposon TNT 1-94-like beta-barrel" evidence="2">
    <location>
        <begin position="171"/>
        <end position="249"/>
    </location>
</feature>
<evidence type="ECO:0000256" key="1">
    <source>
        <dbReference type="SAM" id="MobiDB-lite"/>
    </source>
</evidence>
<reference evidence="3 4" key="1">
    <citation type="journal article" date="2017" name="Nat. Commun.">
        <title>Genome assembly with in vitro proximity ligation data and whole-genome triplication in lettuce.</title>
        <authorList>
            <person name="Reyes-Chin-Wo S."/>
            <person name="Wang Z."/>
            <person name="Yang X."/>
            <person name="Kozik A."/>
            <person name="Arikit S."/>
            <person name="Song C."/>
            <person name="Xia L."/>
            <person name="Froenicke L."/>
            <person name="Lavelle D.O."/>
            <person name="Truco M.J."/>
            <person name="Xia R."/>
            <person name="Zhu S."/>
            <person name="Xu C."/>
            <person name="Xu H."/>
            <person name="Xu X."/>
            <person name="Cox K."/>
            <person name="Korf I."/>
            <person name="Meyers B.C."/>
            <person name="Michelmore R.W."/>
        </authorList>
    </citation>
    <scope>NUCLEOTIDE SEQUENCE [LARGE SCALE GENOMIC DNA]</scope>
    <source>
        <strain evidence="4">cv. Salinas</strain>
        <tissue evidence="3">Seedlings</tissue>
    </source>
</reference>
<evidence type="ECO:0000313" key="3">
    <source>
        <dbReference type="EMBL" id="KAJ0200378.1"/>
    </source>
</evidence>
<proteinExistence type="predicted"/>
<evidence type="ECO:0000259" key="2">
    <source>
        <dbReference type="Pfam" id="PF22936"/>
    </source>
</evidence>
<name>A0A9R1V8Q2_LACSA</name>
<organism evidence="3 4">
    <name type="scientific">Lactuca sativa</name>
    <name type="common">Garden lettuce</name>
    <dbReference type="NCBI Taxonomy" id="4236"/>
    <lineage>
        <taxon>Eukaryota</taxon>
        <taxon>Viridiplantae</taxon>
        <taxon>Streptophyta</taxon>
        <taxon>Embryophyta</taxon>
        <taxon>Tracheophyta</taxon>
        <taxon>Spermatophyta</taxon>
        <taxon>Magnoliopsida</taxon>
        <taxon>eudicotyledons</taxon>
        <taxon>Gunneridae</taxon>
        <taxon>Pentapetalae</taxon>
        <taxon>asterids</taxon>
        <taxon>campanulids</taxon>
        <taxon>Asterales</taxon>
        <taxon>Asteraceae</taxon>
        <taxon>Cichorioideae</taxon>
        <taxon>Cichorieae</taxon>
        <taxon>Lactucinae</taxon>
        <taxon>Lactuca</taxon>
    </lineage>
</organism>
<evidence type="ECO:0000313" key="4">
    <source>
        <dbReference type="Proteomes" id="UP000235145"/>
    </source>
</evidence>
<feature type="region of interest" description="Disordered" evidence="1">
    <location>
        <begin position="1"/>
        <end position="84"/>
    </location>
</feature>
<dbReference type="AlphaFoldDB" id="A0A9R1V8Q2"/>
<keyword evidence="4" id="KW-1185">Reference proteome</keyword>
<dbReference type="EMBL" id="NBSK02000006">
    <property type="protein sequence ID" value="KAJ0200378.1"/>
    <property type="molecule type" value="Genomic_DNA"/>
</dbReference>
<feature type="compositionally biased region" description="Low complexity" evidence="1">
    <location>
        <begin position="127"/>
        <end position="141"/>
    </location>
</feature>
<sequence>MLQLEHQRQHARDSLSPADVAVAATHETPNPAPNFPNRRDNPTPNRRQSQRRSSSRGPGTPNFNKRPAPTFNRRGPHNNPPRSPWANSPALPFWASSPWWTSPPPCPYPTMPGWASPWNRPHNRQPNHLSNNAQQANNNQQAHLSAVNPLESTELGATFNAMTLEANDNQWYMDTGATTHLTADAGKISTPSVTSIKSVFVGNGNRVPVLGSGHSTLPYPSKPIHLKNILYTPGIVKNLVSVRKFTRDNFVSVEFDPYGLSVKDYKSGKLLTRHNSIGDLYPINDPTIAPSLSFFVSSNSSFWHNRLGHPGHHF</sequence>
<gene>
    <name evidence="3" type="ORF">LSAT_V11C600301260</name>
</gene>
<feature type="region of interest" description="Disordered" evidence="1">
    <location>
        <begin position="117"/>
        <end position="141"/>
    </location>
</feature>
<dbReference type="InterPro" id="IPR054722">
    <property type="entry name" value="PolX-like_BBD"/>
</dbReference>
<protein>
    <recommendedName>
        <fullName evidence="2">Retrovirus-related Pol polyprotein from transposon TNT 1-94-like beta-barrel domain-containing protein</fullName>
    </recommendedName>
</protein>
<dbReference type="Pfam" id="PF22936">
    <property type="entry name" value="Pol_BBD"/>
    <property type="match status" value="1"/>
</dbReference>